<evidence type="ECO:0000313" key="2">
    <source>
        <dbReference type="Proteomes" id="UP000031036"/>
    </source>
</evidence>
<protein>
    <submittedName>
        <fullName evidence="1">Uncharacterized protein</fullName>
    </submittedName>
</protein>
<accession>A0A0B2W3J8</accession>
<dbReference type="Proteomes" id="UP000031036">
    <property type="component" value="Unassembled WGS sequence"/>
</dbReference>
<dbReference type="EMBL" id="JPKZ01000338">
    <property type="protein sequence ID" value="KHN87735.1"/>
    <property type="molecule type" value="Genomic_DNA"/>
</dbReference>
<reference evidence="1 2" key="1">
    <citation type="submission" date="2014-11" db="EMBL/GenBank/DDBJ databases">
        <title>Genetic blueprint of the zoonotic pathogen Toxocara canis.</title>
        <authorList>
            <person name="Zhu X.-Q."/>
            <person name="Korhonen P.K."/>
            <person name="Cai H."/>
            <person name="Young N.D."/>
            <person name="Nejsum P."/>
            <person name="von Samson-Himmelstjerna G."/>
            <person name="Boag P.R."/>
            <person name="Tan P."/>
            <person name="Li Q."/>
            <person name="Min J."/>
            <person name="Yang Y."/>
            <person name="Wang X."/>
            <person name="Fang X."/>
            <person name="Hall R.S."/>
            <person name="Hofmann A."/>
            <person name="Sternberg P.W."/>
            <person name="Jex A.R."/>
            <person name="Gasser R.B."/>
        </authorList>
    </citation>
    <scope>NUCLEOTIDE SEQUENCE [LARGE SCALE GENOMIC DNA]</scope>
    <source>
        <strain evidence="1">PN_DK_2014</strain>
    </source>
</reference>
<dbReference type="OrthoDB" id="3046016at2759"/>
<evidence type="ECO:0000313" key="1">
    <source>
        <dbReference type="EMBL" id="KHN87735.1"/>
    </source>
</evidence>
<name>A0A0B2W3J8_TOXCA</name>
<organism evidence="1 2">
    <name type="scientific">Toxocara canis</name>
    <name type="common">Canine roundworm</name>
    <dbReference type="NCBI Taxonomy" id="6265"/>
    <lineage>
        <taxon>Eukaryota</taxon>
        <taxon>Metazoa</taxon>
        <taxon>Ecdysozoa</taxon>
        <taxon>Nematoda</taxon>
        <taxon>Chromadorea</taxon>
        <taxon>Rhabditida</taxon>
        <taxon>Spirurina</taxon>
        <taxon>Ascaridomorpha</taxon>
        <taxon>Ascaridoidea</taxon>
        <taxon>Toxocaridae</taxon>
        <taxon>Toxocara</taxon>
    </lineage>
</organism>
<dbReference type="UniPathway" id="UPA00792"/>
<dbReference type="InterPro" id="IPR027417">
    <property type="entry name" value="P-loop_NTPase"/>
</dbReference>
<sequence>MRNEELNVLGMSVESLLRSYIERRAARSSNEVGSVITSDQHLMKIRASLNEVLTDVHETFFATAPDFSKAQKIPKRKDEKQESLYHDLLIAGFIKNRPKAEQISLDDLSSYNVNATIGISKILFDVRSLIYCTAVIPHMLLPWKLSCVIRRSLLLIGEEKAGKTAWCCAIAEKCAAAHICISAKNLATKGAKKLNRTIQQSIICSLLESLKETDAQVIGMSRSRDIDEHLATFFPNVIQLSNPDWLARFVLRLENANLALLATYLLVSENPEILQDQIIWAYHLYLADLALLAPR</sequence>
<proteinExistence type="predicted"/>
<dbReference type="SUPFAM" id="SSF52540">
    <property type="entry name" value="P-loop containing nucleoside triphosphate hydrolases"/>
    <property type="match status" value="1"/>
</dbReference>
<gene>
    <name evidence="1" type="ORF">Tcan_12210</name>
</gene>
<keyword evidence="2" id="KW-1185">Reference proteome</keyword>
<dbReference type="AlphaFoldDB" id="A0A0B2W3J8"/>
<dbReference type="STRING" id="6265.A0A0B2W3J8"/>
<comment type="caution">
    <text evidence="1">The sequence shown here is derived from an EMBL/GenBank/DDBJ whole genome shotgun (WGS) entry which is preliminary data.</text>
</comment>